<name>A0AA44HZH0_YERMO</name>
<reference evidence="1" key="1">
    <citation type="submission" date="2020-03" db="EMBL/GenBank/DDBJ databases">
        <authorList>
            <person name="Kislichkina A."/>
            <person name="Dentovskaya S."/>
            <person name="Shaikhutdinov R."/>
            <person name="Ivanov S."/>
            <person name="Sizova A."/>
            <person name="Solomentsev V."/>
            <person name="Bogun A."/>
        </authorList>
    </citation>
    <scope>NUCLEOTIDE SEQUENCE</scope>
    <source>
        <strain evidence="1">SCPM-O-B-7610</strain>
    </source>
</reference>
<accession>A0AA44HZH0</accession>
<dbReference type="Proteomes" id="UP000712947">
    <property type="component" value="Unassembled WGS sequence"/>
</dbReference>
<protein>
    <submittedName>
        <fullName evidence="1">Uncharacterized protein</fullName>
    </submittedName>
</protein>
<evidence type="ECO:0000313" key="1">
    <source>
        <dbReference type="EMBL" id="NIL22738.1"/>
    </source>
</evidence>
<proteinExistence type="predicted"/>
<dbReference type="EMBL" id="JAASAI010000007">
    <property type="protein sequence ID" value="NIL22738.1"/>
    <property type="molecule type" value="Genomic_DNA"/>
</dbReference>
<dbReference type="AlphaFoldDB" id="A0AA44HZH0"/>
<gene>
    <name evidence="1" type="ORF">HB991_09450</name>
</gene>
<comment type="caution">
    <text evidence="1">The sequence shown here is derived from an EMBL/GenBank/DDBJ whole genome shotgun (WGS) entry which is preliminary data.</text>
</comment>
<evidence type="ECO:0000313" key="2">
    <source>
        <dbReference type="Proteomes" id="UP000712947"/>
    </source>
</evidence>
<dbReference type="RefSeq" id="WP_054878490.1">
    <property type="nucleotide sequence ID" value="NZ_CAWMPT010000004.1"/>
</dbReference>
<sequence>MKPDNDICKCDCGFTWKRGFSGHHYCEPQYRATIASLEAERAAALNTCTLIAEALGITGAVSDDTIARVQQLVSENAALWNESSVPEVKLGHQMQCWAIVRYTSTFSGKVTVRVAMLRYLNMPCDGGDDEADWALQDDNGDYYNAVGWHSYHGHPEYSDYYQSIESEEEVLAWMPLIYPKLPERFAASLRGEQNAK</sequence>
<organism evidence="1 2">
    <name type="scientific">Yersinia mollaretii</name>
    <dbReference type="NCBI Taxonomy" id="33060"/>
    <lineage>
        <taxon>Bacteria</taxon>
        <taxon>Pseudomonadati</taxon>
        <taxon>Pseudomonadota</taxon>
        <taxon>Gammaproteobacteria</taxon>
        <taxon>Enterobacterales</taxon>
        <taxon>Yersiniaceae</taxon>
        <taxon>Yersinia</taxon>
    </lineage>
</organism>